<evidence type="ECO:0000256" key="1">
    <source>
        <dbReference type="ARBA" id="ARBA00005277"/>
    </source>
</evidence>
<accession>A0ABM4EK73</accession>
<keyword evidence="2" id="KW-1185">Reference proteome</keyword>
<evidence type="ECO:0000313" key="3">
    <source>
        <dbReference type="RefSeq" id="XP_067153107.1"/>
    </source>
</evidence>
<dbReference type="InterPro" id="IPR032743">
    <property type="entry name" value="FAM47"/>
</dbReference>
<sequence>MSTAPWYKGKLSSRCFPVHSTKQRFSDALNSQRWRFLKSGLDDFRNGFPPPCDNIIIRNTKGLSPIVLQRRSHSAHQKAWKTSAIPNCKLMPEQEVQKDFSEEMDHNLSQHPQPFYSHLKDRVFPELLLEVMNILEAEMHKSFRAVKSDHKEEILPPQKIWHYPKDKHQTEAMPGSSAHKESRGNNLYTSLLKGQVVKREKMPGLSYIPLVNIHTKPAATEFCVWDASLGEEIYYINENTSSDTKSVQVMEINALPPELVECLGGSFPRRVIKSPREEPCQPRFVKIRYGAWYLDPKTWKKQKVGEPLMDPKEMGDSVKNFTTPSIKKENPKYYGMHAFKEFLERKGYWKPGILGEEEAEATDDEFGS</sequence>
<dbReference type="PANTHER" id="PTHR46449:SF5">
    <property type="entry name" value="FAMILY WITH SEQUENCE SIMILARITY 47 MEMBER E"/>
    <property type="match status" value="1"/>
</dbReference>
<name>A0ABM4EK73_9AVES</name>
<evidence type="ECO:0000313" key="2">
    <source>
        <dbReference type="Proteomes" id="UP001652627"/>
    </source>
</evidence>
<reference evidence="3" key="1">
    <citation type="submission" date="2025-08" db="UniProtKB">
        <authorList>
            <consortium name="RefSeq"/>
        </authorList>
    </citation>
    <scope>IDENTIFICATION</scope>
    <source>
        <tissue evidence="3">Blood</tissue>
    </source>
</reference>
<dbReference type="RefSeq" id="XP_067153107.1">
    <property type="nucleotide sequence ID" value="XM_067297006.1"/>
</dbReference>
<protein>
    <submittedName>
        <fullName evidence="3">Protein FAM47E</fullName>
    </submittedName>
</protein>
<dbReference type="Pfam" id="PF14642">
    <property type="entry name" value="FAM47"/>
    <property type="match status" value="1"/>
</dbReference>
<dbReference type="PANTHER" id="PTHR46449">
    <property type="entry name" value="ZGC:158260"/>
    <property type="match status" value="1"/>
</dbReference>
<dbReference type="Proteomes" id="UP001652627">
    <property type="component" value="Chromosome 5"/>
</dbReference>
<dbReference type="GeneID" id="106491811"/>
<proteinExistence type="inferred from homology"/>
<gene>
    <name evidence="3" type="primary">FAM47E</name>
</gene>
<comment type="similarity">
    <text evidence="1">Belongs to the FAM47 family.</text>
</comment>
<organism evidence="2 3">
    <name type="scientific">Apteryx mantelli</name>
    <name type="common">North Island brown kiwi</name>
    <dbReference type="NCBI Taxonomy" id="2696672"/>
    <lineage>
        <taxon>Eukaryota</taxon>
        <taxon>Metazoa</taxon>
        <taxon>Chordata</taxon>
        <taxon>Craniata</taxon>
        <taxon>Vertebrata</taxon>
        <taxon>Euteleostomi</taxon>
        <taxon>Archelosauria</taxon>
        <taxon>Archosauria</taxon>
        <taxon>Dinosauria</taxon>
        <taxon>Saurischia</taxon>
        <taxon>Theropoda</taxon>
        <taxon>Coelurosauria</taxon>
        <taxon>Aves</taxon>
        <taxon>Palaeognathae</taxon>
        <taxon>Apterygiformes</taxon>
        <taxon>Apterygidae</taxon>
        <taxon>Apteryx</taxon>
    </lineage>
</organism>